<comment type="function">
    <text evidence="6">Forms chloride channels.</text>
</comment>
<evidence type="ECO:0000256" key="5">
    <source>
        <dbReference type="ARBA" id="ARBA00034769"/>
    </source>
</evidence>
<evidence type="ECO:0000313" key="8">
    <source>
        <dbReference type="Proteomes" id="UP000887574"/>
    </source>
</evidence>
<keyword evidence="6" id="KW-1003">Cell membrane</keyword>
<feature type="region of interest" description="Disordered" evidence="7">
    <location>
        <begin position="286"/>
        <end position="332"/>
    </location>
</feature>
<keyword evidence="2" id="KW-0812">Transmembrane</keyword>
<dbReference type="InterPro" id="IPR000615">
    <property type="entry name" value="Bestrophin"/>
</dbReference>
<name>A0A915DIR3_9BILA</name>
<feature type="compositionally biased region" description="Polar residues" evidence="7">
    <location>
        <begin position="286"/>
        <end position="302"/>
    </location>
</feature>
<dbReference type="GO" id="GO:0005254">
    <property type="term" value="F:chloride channel activity"/>
    <property type="evidence" value="ECO:0007669"/>
    <property type="project" value="UniProtKB-KW"/>
</dbReference>
<feature type="region of interest" description="Disordered" evidence="7">
    <location>
        <begin position="236"/>
        <end position="256"/>
    </location>
</feature>
<proteinExistence type="inferred from homology"/>
<keyword evidence="4" id="KW-0472">Membrane</keyword>
<dbReference type="Proteomes" id="UP000887574">
    <property type="component" value="Unplaced"/>
</dbReference>
<keyword evidence="8" id="KW-1185">Reference proteome</keyword>
<keyword evidence="6" id="KW-0813">Transport</keyword>
<dbReference type="AlphaFoldDB" id="A0A915DIR3"/>
<evidence type="ECO:0000256" key="3">
    <source>
        <dbReference type="ARBA" id="ARBA00022989"/>
    </source>
</evidence>
<evidence type="ECO:0000256" key="4">
    <source>
        <dbReference type="ARBA" id="ARBA00023136"/>
    </source>
</evidence>
<dbReference type="Pfam" id="PF01062">
    <property type="entry name" value="Bestrophin"/>
    <property type="match status" value="1"/>
</dbReference>
<keyword evidence="6" id="KW-0868">Chloride</keyword>
<evidence type="ECO:0000313" key="9">
    <source>
        <dbReference type="WBParaSite" id="jg20419"/>
    </source>
</evidence>
<dbReference type="WBParaSite" id="jg20419">
    <property type="protein sequence ID" value="jg20419"/>
    <property type="gene ID" value="jg20419"/>
</dbReference>
<feature type="region of interest" description="Disordered" evidence="7">
    <location>
        <begin position="356"/>
        <end position="385"/>
    </location>
</feature>
<dbReference type="GO" id="GO:0034707">
    <property type="term" value="C:chloride channel complex"/>
    <property type="evidence" value="ECO:0007669"/>
    <property type="project" value="UniProtKB-KW"/>
</dbReference>
<comment type="similarity">
    <text evidence="5 6">Belongs to the anion channel-forming bestrophin (TC 1.A.46) family. Calcium-sensitive chloride channel subfamily.</text>
</comment>
<comment type="subcellular location">
    <subcellularLocation>
        <location evidence="6">Cell membrane</location>
        <topology evidence="6">Multi-pass membrane protein</topology>
    </subcellularLocation>
    <subcellularLocation>
        <location evidence="1">Membrane</location>
    </subcellularLocation>
</comment>
<keyword evidence="3" id="KW-1133">Transmembrane helix</keyword>
<keyword evidence="6" id="KW-0406">Ion transport</keyword>
<evidence type="ECO:0000256" key="1">
    <source>
        <dbReference type="ARBA" id="ARBA00004370"/>
    </source>
</evidence>
<feature type="compositionally biased region" description="Low complexity" evidence="7">
    <location>
        <begin position="361"/>
        <end position="379"/>
    </location>
</feature>
<feature type="compositionally biased region" description="Polar residues" evidence="7">
    <location>
        <begin position="323"/>
        <end position="332"/>
    </location>
</feature>
<organism evidence="8 9">
    <name type="scientific">Ditylenchus dipsaci</name>
    <dbReference type="NCBI Taxonomy" id="166011"/>
    <lineage>
        <taxon>Eukaryota</taxon>
        <taxon>Metazoa</taxon>
        <taxon>Ecdysozoa</taxon>
        <taxon>Nematoda</taxon>
        <taxon>Chromadorea</taxon>
        <taxon>Rhabditida</taxon>
        <taxon>Tylenchina</taxon>
        <taxon>Tylenchomorpha</taxon>
        <taxon>Sphaerularioidea</taxon>
        <taxon>Anguinidae</taxon>
        <taxon>Anguininae</taxon>
        <taxon>Ditylenchus</taxon>
    </lineage>
</organism>
<dbReference type="PANTHER" id="PTHR10736">
    <property type="entry name" value="BESTROPHIN"/>
    <property type="match status" value="1"/>
</dbReference>
<protein>
    <recommendedName>
        <fullName evidence="6">Bestrophin homolog</fullName>
    </recommendedName>
</protein>
<keyword evidence="6" id="KW-0869">Chloride channel</keyword>
<reference evidence="9" key="1">
    <citation type="submission" date="2022-11" db="UniProtKB">
        <authorList>
            <consortium name="WormBaseParasite"/>
        </authorList>
    </citation>
    <scope>IDENTIFICATION</scope>
</reference>
<dbReference type="GO" id="GO:0005886">
    <property type="term" value="C:plasma membrane"/>
    <property type="evidence" value="ECO:0007669"/>
    <property type="project" value="UniProtKB-SubCell"/>
</dbReference>
<evidence type="ECO:0000256" key="2">
    <source>
        <dbReference type="ARBA" id="ARBA00022692"/>
    </source>
</evidence>
<sequence length="385" mass="43247">MIRYMCLTQVLVLRDISIKVRKRFPNMEAVVDAGFLQLHEKELMDSVTNGFTKYWMPINWVFAMAYDLRAKGKITADVLLNGLLVEVRTYRGCLQNLCNYDWVPVPLAYPKLSFWQYVYNYNAVDLYVPFMTQLQLVFYMGWLKVAEALLNPLGEDDDDFECNYIIDRNISIALSMVDDCYAEIPTQVRDKFEDGNKPLYSEVSSTMPIHALVGSACTVKTEEAKDRVKMVPHVDENGSIDNRSIGSGRHQAGGSTDGLYKRRFSARIKQSLTAWRLGRSMSLQPGMDNNLQAPHTSINLDSTPIPKDALSSQWKYPAPGTAENGSSVSLTEPNLKTPAVHVKSLPALLHLDTVSEEEETNNATNSTSTTNTSTTTSFNEPRKTS</sequence>
<keyword evidence="6" id="KW-0407">Ion channel</keyword>
<accession>A0A915DIR3</accession>
<dbReference type="InterPro" id="IPR021134">
    <property type="entry name" value="Bestrophin-like"/>
</dbReference>
<evidence type="ECO:0000256" key="6">
    <source>
        <dbReference type="RuleBase" id="RU363126"/>
    </source>
</evidence>
<evidence type="ECO:0000256" key="7">
    <source>
        <dbReference type="SAM" id="MobiDB-lite"/>
    </source>
</evidence>
<dbReference type="PANTHER" id="PTHR10736:SF0">
    <property type="entry name" value="BESTROPHIN HOMOLOG"/>
    <property type="match status" value="1"/>
</dbReference>